<evidence type="ECO:0000313" key="6">
    <source>
        <dbReference type="Proteomes" id="UP000218209"/>
    </source>
</evidence>
<evidence type="ECO:0000259" key="4">
    <source>
        <dbReference type="PROSITE" id="PS50097"/>
    </source>
</evidence>
<protein>
    <recommendedName>
        <fullName evidence="4">BTB domain-containing protein</fullName>
    </recommendedName>
</protein>
<dbReference type="AlphaFoldDB" id="A0A1X6PJJ3"/>
<keyword evidence="2" id="KW-0677">Repeat</keyword>
<dbReference type="Gene3D" id="2.120.10.80">
    <property type="entry name" value="Kelch-type beta propeller"/>
    <property type="match status" value="1"/>
</dbReference>
<keyword evidence="1" id="KW-0880">Kelch repeat</keyword>
<dbReference type="Gene3D" id="1.25.40.420">
    <property type="match status" value="1"/>
</dbReference>
<gene>
    <name evidence="5" type="ORF">BU14_0031s0124</name>
</gene>
<evidence type="ECO:0000256" key="2">
    <source>
        <dbReference type="ARBA" id="ARBA00022737"/>
    </source>
</evidence>
<dbReference type="GO" id="GO:0005794">
    <property type="term" value="C:Golgi apparatus"/>
    <property type="evidence" value="ECO:0007669"/>
    <property type="project" value="TreeGrafter"/>
</dbReference>
<sequence>MVVFGGYDGKRKLNDTLVLSFATREWSRPPQADCLLPSRRCKHTAVVHDGAMYVVGGFQFHNGNNYAATDVHALDLTTYVWSTQAYSGNSPDALQGHKAAVVGDSMVIFGGKVRGDPALSTEGRSSALNTEVYQYRFAACKWFVVPVGGASPAPRQLHSVVSVAEADGRFSMYVFGGSDRTKSRFYSDLSELRGLRVFSRKRARPAAFFTLPGGPGSVAGRLVARGAGATGGGGGGGPGASLLPPDWVGADEEEGDDPACRVCADTATLLGNPLFSDVAFEVDGRSIPAHRCVLYVRGEYFRRMFSSRMREGSAAVIPVPGVTYPVFYAVLSYLYSGCVVLEDGDLALEVLKAADMFRLDGLRAACVERLEASISVNNAATVCQVADTHNAAGLKRYCITYIVQHFKEVIGTAAFQDLMRADPSGLGLEILNAFSDNPPTAKRMRLS</sequence>
<proteinExistence type="predicted"/>
<dbReference type="OrthoDB" id="10251809at2759"/>
<evidence type="ECO:0000256" key="3">
    <source>
        <dbReference type="SAM" id="MobiDB-lite"/>
    </source>
</evidence>
<dbReference type="SUPFAM" id="SSF54695">
    <property type="entry name" value="POZ domain"/>
    <property type="match status" value="1"/>
</dbReference>
<dbReference type="InterPro" id="IPR015915">
    <property type="entry name" value="Kelch-typ_b-propeller"/>
</dbReference>
<dbReference type="InterPro" id="IPR051568">
    <property type="entry name" value="LZTR1/Attractin"/>
</dbReference>
<dbReference type="PANTHER" id="PTHR46376">
    <property type="entry name" value="LEUCINE-ZIPPER-LIKE TRANSCRIPTIONAL REGULATOR 1"/>
    <property type="match status" value="1"/>
</dbReference>
<keyword evidence="6" id="KW-1185">Reference proteome</keyword>
<dbReference type="PANTHER" id="PTHR46376:SF1">
    <property type="entry name" value="LEUCINE-ZIPPER-LIKE TRANSCRIPTIONAL REGULATOR 1"/>
    <property type="match status" value="1"/>
</dbReference>
<dbReference type="Pfam" id="PF00651">
    <property type="entry name" value="BTB"/>
    <property type="match status" value="1"/>
</dbReference>
<evidence type="ECO:0000256" key="1">
    <source>
        <dbReference type="ARBA" id="ARBA00022441"/>
    </source>
</evidence>
<dbReference type="Pfam" id="PF24681">
    <property type="entry name" value="Kelch_KLHDC2_KLHL20_DRC7"/>
    <property type="match status" value="1"/>
</dbReference>
<dbReference type="InterPro" id="IPR000210">
    <property type="entry name" value="BTB/POZ_dom"/>
</dbReference>
<feature type="domain" description="BTB" evidence="4">
    <location>
        <begin position="276"/>
        <end position="343"/>
    </location>
</feature>
<accession>A0A1X6PJJ3</accession>
<dbReference type="InterPro" id="IPR011333">
    <property type="entry name" value="SKP1/BTB/POZ_sf"/>
</dbReference>
<feature type="compositionally biased region" description="Gly residues" evidence="3">
    <location>
        <begin position="229"/>
        <end position="239"/>
    </location>
</feature>
<dbReference type="SUPFAM" id="SSF117281">
    <property type="entry name" value="Kelch motif"/>
    <property type="match status" value="1"/>
</dbReference>
<dbReference type="EMBL" id="KV918767">
    <property type="protein sequence ID" value="OSX80955.1"/>
    <property type="molecule type" value="Genomic_DNA"/>
</dbReference>
<feature type="region of interest" description="Disordered" evidence="3">
    <location>
        <begin position="229"/>
        <end position="248"/>
    </location>
</feature>
<dbReference type="Gene3D" id="3.30.710.10">
    <property type="entry name" value="Potassium Channel Kv1.1, Chain A"/>
    <property type="match status" value="1"/>
</dbReference>
<dbReference type="PROSITE" id="PS50097">
    <property type="entry name" value="BTB"/>
    <property type="match status" value="1"/>
</dbReference>
<name>A0A1X6PJJ3_PORUM</name>
<reference evidence="5 6" key="1">
    <citation type="submission" date="2017-03" db="EMBL/GenBank/DDBJ databases">
        <title>WGS assembly of Porphyra umbilicalis.</title>
        <authorList>
            <person name="Brawley S.H."/>
            <person name="Blouin N.A."/>
            <person name="Ficko-Blean E."/>
            <person name="Wheeler G.L."/>
            <person name="Lohr M."/>
            <person name="Goodson H.V."/>
            <person name="Jenkins J.W."/>
            <person name="Blaby-Haas C.E."/>
            <person name="Helliwell K.E."/>
            <person name="Chan C."/>
            <person name="Marriage T."/>
            <person name="Bhattacharya D."/>
            <person name="Klein A.S."/>
            <person name="Badis Y."/>
            <person name="Brodie J."/>
            <person name="Cao Y."/>
            <person name="Collen J."/>
            <person name="Dittami S.M."/>
            <person name="Gachon C.M."/>
            <person name="Green B.R."/>
            <person name="Karpowicz S."/>
            <person name="Kim J.W."/>
            <person name="Kudahl U."/>
            <person name="Lin S."/>
            <person name="Michel G."/>
            <person name="Mittag M."/>
            <person name="Olson B.J."/>
            <person name="Pangilinan J."/>
            <person name="Peng Y."/>
            <person name="Qiu H."/>
            <person name="Shu S."/>
            <person name="Singer J.T."/>
            <person name="Smith A.G."/>
            <person name="Sprecher B.N."/>
            <person name="Wagner V."/>
            <person name="Wang W."/>
            <person name="Wang Z.-Y."/>
            <person name="Yan J."/>
            <person name="Yarish C."/>
            <person name="Zoeuner-Riek S."/>
            <person name="Zhuang Y."/>
            <person name="Zou Y."/>
            <person name="Lindquist E.A."/>
            <person name="Grimwood J."/>
            <person name="Barry K."/>
            <person name="Rokhsar D.S."/>
            <person name="Schmutz J."/>
            <person name="Stiller J.W."/>
            <person name="Grossman A.R."/>
            <person name="Prochnik S.E."/>
        </authorList>
    </citation>
    <scope>NUCLEOTIDE SEQUENCE [LARGE SCALE GENOMIC DNA]</scope>
    <source>
        <strain evidence="5">4086291</strain>
    </source>
</reference>
<organism evidence="5 6">
    <name type="scientific">Porphyra umbilicalis</name>
    <name type="common">Purple laver</name>
    <name type="synonym">Red alga</name>
    <dbReference type="NCBI Taxonomy" id="2786"/>
    <lineage>
        <taxon>Eukaryota</taxon>
        <taxon>Rhodophyta</taxon>
        <taxon>Bangiophyceae</taxon>
        <taxon>Bangiales</taxon>
        <taxon>Bangiaceae</taxon>
        <taxon>Porphyra</taxon>
    </lineage>
</organism>
<evidence type="ECO:0000313" key="5">
    <source>
        <dbReference type="EMBL" id="OSX80955.1"/>
    </source>
</evidence>
<dbReference type="SMART" id="SM00225">
    <property type="entry name" value="BTB"/>
    <property type="match status" value="1"/>
</dbReference>
<dbReference type="Proteomes" id="UP000218209">
    <property type="component" value="Unassembled WGS sequence"/>
</dbReference>